<dbReference type="Gramene" id="OGLUM08G12850.1">
    <property type="protein sequence ID" value="OGLUM08G12850.1"/>
    <property type="gene ID" value="OGLUM08G12850"/>
</dbReference>
<keyword evidence="2" id="KW-1185">Reference proteome</keyword>
<proteinExistence type="predicted"/>
<reference evidence="1" key="1">
    <citation type="submission" date="2015-04" db="UniProtKB">
        <authorList>
            <consortium name="EnsemblPlants"/>
        </authorList>
    </citation>
    <scope>IDENTIFICATION</scope>
</reference>
<evidence type="ECO:0000313" key="2">
    <source>
        <dbReference type="Proteomes" id="UP000026961"/>
    </source>
</evidence>
<dbReference type="AlphaFoldDB" id="A0A0E0AUG5"/>
<dbReference type="HOGENOM" id="CLU_2577761_0_0_1"/>
<evidence type="ECO:0000313" key="1">
    <source>
        <dbReference type="EnsemblPlants" id="OGLUM08G12850.1"/>
    </source>
</evidence>
<reference evidence="1" key="2">
    <citation type="submission" date="2018-05" db="EMBL/GenBank/DDBJ databases">
        <title>OgluRS3 (Oryza glumaepatula Reference Sequence Version 3).</title>
        <authorList>
            <person name="Zhang J."/>
            <person name="Kudrna D."/>
            <person name="Lee S."/>
            <person name="Talag J."/>
            <person name="Welchert J."/>
            <person name="Wing R.A."/>
        </authorList>
    </citation>
    <scope>NUCLEOTIDE SEQUENCE [LARGE SCALE GENOMIC DNA]</scope>
</reference>
<protein>
    <submittedName>
        <fullName evidence="1">Uncharacterized protein</fullName>
    </submittedName>
</protein>
<dbReference type="Proteomes" id="UP000026961">
    <property type="component" value="Chromosome 8"/>
</dbReference>
<sequence length="81" mass="9704">MFDSRLASCKLKQLRAVVLFLTIVNMRDTPGRTRMRGVTQSSRGERIPYGVETRWTVTSISRARRRRRRRMRFDQEDKNNM</sequence>
<dbReference type="EnsemblPlants" id="OGLUM08G12850.1">
    <property type="protein sequence ID" value="OGLUM08G12850.1"/>
    <property type="gene ID" value="OGLUM08G12850"/>
</dbReference>
<accession>A0A0E0AUG5</accession>
<name>A0A0E0AUG5_9ORYZ</name>
<organism evidence="1">
    <name type="scientific">Oryza glumipatula</name>
    <dbReference type="NCBI Taxonomy" id="40148"/>
    <lineage>
        <taxon>Eukaryota</taxon>
        <taxon>Viridiplantae</taxon>
        <taxon>Streptophyta</taxon>
        <taxon>Embryophyta</taxon>
        <taxon>Tracheophyta</taxon>
        <taxon>Spermatophyta</taxon>
        <taxon>Magnoliopsida</taxon>
        <taxon>Liliopsida</taxon>
        <taxon>Poales</taxon>
        <taxon>Poaceae</taxon>
        <taxon>BOP clade</taxon>
        <taxon>Oryzoideae</taxon>
        <taxon>Oryzeae</taxon>
        <taxon>Oryzinae</taxon>
        <taxon>Oryza</taxon>
    </lineage>
</organism>